<protein>
    <submittedName>
        <fullName evidence="2">Uncharacterized protein</fullName>
    </submittedName>
</protein>
<dbReference type="OrthoDB" id="5386572at2759"/>
<proteinExistence type="predicted"/>
<reference evidence="2 3" key="1">
    <citation type="journal article" date="2011" name="Science">
        <title>Comparative functional genomics of the fission yeasts.</title>
        <authorList>
            <person name="Rhind N."/>
            <person name="Chen Z."/>
            <person name="Yassour M."/>
            <person name="Thompson D.A."/>
            <person name="Haas B.J."/>
            <person name="Habib N."/>
            <person name="Wapinski I."/>
            <person name="Roy S."/>
            <person name="Lin M.F."/>
            <person name="Heiman D.I."/>
            <person name="Young S.K."/>
            <person name="Furuya K."/>
            <person name="Guo Y."/>
            <person name="Pidoux A."/>
            <person name="Chen H.M."/>
            <person name="Robbertse B."/>
            <person name="Goldberg J.M."/>
            <person name="Aoki K."/>
            <person name="Bayne E.H."/>
            <person name="Berlin A.M."/>
            <person name="Desjardins C.A."/>
            <person name="Dobbs E."/>
            <person name="Dukaj L."/>
            <person name="Fan L."/>
            <person name="FitzGerald M.G."/>
            <person name="French C."/>
            <person name="Gujja S."/>
            <person name="Hansen K."/>
            <person name="Keifenheim D."/>
            <person name="Levin J.Z."/>
            <person name="Mosher R.A."/>
            <person name="Mueller C.A."/>
            <person name="Pfiffner J."/>
            <person name="Priest M."/>
            <person name="Russ C."/>
            <person name="Smialowska A."/>
            <person name="Swoboda P."/>
            <person name="Sykes S.M."/>
            <person name="Vaughn M."/>
            <person name="Vengrova S."/>
            <person name="Yoder R."/>
            <person name="Zeng Q."/>
            <person name="Allshire R."/>
            <person name="Baulcombe D."/>
            <person name="Birren B.W."/>
            <person name="Brown W."/>
            <person name="Ekwall K."/>
            <person name="Kellis M."/>
            <person name="Leatherwood J."/>
            <person name="Levin H."/>
            <person name="Margalit H."/>
            <person name="Martienssen R."/>
            <person name="Nieduszynski C.A."/>
            <person name="Spatafora J.W."/>
            <person name="Friedman N."/>
            <person name="Dalgaard J.Z."/>
            <person name="Baumann P."/>
            <person name="Niki H."/>
            <person name="Regev A."/>
            <person name="Nusbaum C."/>
        </authorList>
    </citation>
    <scope>NUCLEOTIDE SEQUENCE [LARGE SCALE GENOMIC DNA]</scope>
    <source>
        <strain evidence="3">yFS286</strain>
    </source>
</reference>
<sequence>MDLKELQGIVEEMENKHDPVSDSDGKNGEFEVQKEYVRNGPVIKQGNASAEGRIGQENERIEMESIDECLKTTEQLLTRFENEMKEFHVRMDELNDLMNEEDFQKYSEKI</sequence>
<evidence type="ECO:0000313" key="2">
    <source>
        <dbReference type="EMBL" id="EPX71314.1"/>
    </source>
</evidence>
<dbReference type="Proteomes" id="UP000016088">
    <property type="component" value="Unassembled WGS sequence"/>
</dbReference>
<dbReference type="EMBL" id="KE503208">
    <property type="protein sequence ID" value="EPX71314.1"/>
    <property type="molecule type" value="Genomic_DNA"/>
</dbReference>
<dbReference type="OMA" id="FHVRMDE"/>
<gene>
    <name evidence="2" type="ORF">SOCG_01533</name>
</gene>
<feature type="compositionally biased region" description="Basic and acidic residues" evidence="1">
    <location>
        <begin position="13"/>
        <end position="27"/>
    </location>
</feature>
<dbReference type="VEuPathDB" id="FungiDB:SOCG_01533"/>
<evidence type="ECO:0000313" key="3">
    <source>
        <dbReference type="Proteomes" id="UP000016088"/>
    </source>
</evidence>
<dbReference type="GeneID" id="25030513"/>
<dbReference type="RefSeq" id="XP_013019940.1">
    <property type="nucleotide sequence ID" value="XM_013164486.1"/>
</dbReference>
<keyword evidence="3" id="KW-1185">Reference proteome</keyword>
<name>S9RAZ7_SCHOY</name>
<organism evidence="2 3">
    <name type="scientific">Schizosaccharomyces octosporus (strain yFS286)</name>
    <name type="common">Fission yeast</name>
    <name type="synonym">Octosporomyces octosporus</name>
    <dbReference type="NCBI Taxonomy" id="483514"/>
    <lineage>
        <taxon>Eukaryota</taxon>
        <taxon>Fungi</taxon>
        <taxon>Dikarya</taxon>
        <taxon>Ascomycota</taxon>
        <taxon>Taphrinomycotina</taxon>
        <taxon>Schizosaccharomycetes</taxon>
        <taxon>Schizosaccharomycetales</taxon>
        <taxon>Schizosaccharomycetaceae</taxon>
        <taxon>Schizosaccharomyces</taxon>
    </lineage>
</organism>
<feature type="region of interest" description="Disordered" evidence="1">
    <location>
        <begin position="1"/>
        <end position="27"/>
    </location>
</feature>
<dbReference type="HOGENOM" id="CLU_2172534_0_0_1"/>
<dbReference type="AlphaFoldDB" id="S9RAZ7"/>
<evidence type="ECO:0000256" key="1">
    <source>
        <dbReference type="SAM" id="MobiDB-lite"/>
    </source>
</evidence>
<accession>S9RAZ7</accession>